<evidence type="ECO:0000313" key="4">
    <source>
        <dbReference type="Proteomes" id="UP000028725"/>
    </source>
</evidence>
<evidence type="ECO:0000256" key="1">
    <source>
        <dbReference type="ARBA" id="ARBA00022801"/>
    </source>
</evidence>
<dbReference type="EMBL" id="JMCB01000007">
    <property type="protein sequence ID" value="KFE67714.1"/>
    <property type="molecule type" value="Genomic_DNA"/>
</dbReference>
<dbReference type="GO" id="GO:0016811">
    <property type="term" value="F:hydrolase activity, acting on carbon-nitrogen (but not peptide) bonds, in linear amides"/>
    <property type="evidence" value="ECO:0007669"/>
    <property type="project" value="TreeGrafter"/>
</dbReference>
<dbReference type="SUPFAM" id="SSF56317">
    <property type="entry name" value="Carbon-nitrogen hydrolase"/>
    <property type="match status" value="1"/>
</dbReference>
<dbReference type="InterPro" id="IPR003010">
    <property type="entry name" value="C-N_Hydrolase"/>
</dbReference>
<dbReference type="PANTHER" id="PTHR43674">
    <property type="entry name" value="NITRILASE C965.09-RELATED"/>
    <property type="match status" value="1"/>
</dbReference>
<evidence type="ECO:0000259" key="2">
    <source>
        <dbReference type="PROSITE" id="PS50263"/>
    </source>
</evidence>
<sequence>MDAPLPCTHVELFAVQPCISLEDYSSEERFVDRHRALARRIDTLRARDALGRPLYPALAVWPEMVGAPLGLMGHLHRVRRSRTTQGAMIRVALTEALALASAALRYRPSSLEECLYAAVAGRVHRAMWRTFSGIARDFGLWVVGGSALLPRSKLGADTEDFVPVNARTYNTSYTFSPEGRCVAVTRKVNLVPTQEDVVRLSPGRPEELEVVPTPFGRLGTLICYDGFREAHTSQEPSFVPAARVLDALGADIIAQPSANAWAWDGPWAFNAPGETQLRCEQWFNEGLYSQLAALQRVRYAVNPQLVGSFFENVFEAPSLIFERVRPGEVRVLAQSATPRAEDVLHVTVPLDLHGNASRAPQA</sequence>
<dbReference type="PATRIC" id="fig|394096.3.peg.4238"/>
<organism evidence="3 4">
    <name type="scientific">Hyalangium minutum</name>
    <dbReference type="NCBI Taxonomy" id="394096"/>
    <lineage>
        <taxon>Bacteria</taxon>
        <taxon>Pseudomonadati</taxon>
        <taxon>Myxococcota</taxon>
        <taxon>Myxococcia</taxon>
        <taxon>Myxococcales</taxon>
        <taxon>Cystobacterineae</taxon>
        <taxon>Archangiaceae</taxon>
        <taxon>Hyalangium</taxon>
    </lineage>
</organism>
<dbReference type="InterPro" id="IPR036526">
    <property type="entry name" value="C-N_Hydrolase_sf"/>
</dbReference>
<gene>
    <name evidence="3" type="ORF">DB31_8197</name>
</gene>
<feature type="domain" description="CN hydrolase" evidence="2">
    <location>
        <begin position="51"/>
        <end position="350"/>
    </location>
</feature>
<dbReference type="PANTHER" id="PTHR43674:SF13">
    <property type="entry name" value="CN HYDROLASE DOMAIN-CONTAINING PROTEIN"/>
    <property type="match status" value="1"/>
</dbReference>
<dbReference type="Gene3D" id="3.60.110.10">
    <property type="entry name" value="Carbon-nitrogen hydrolase"/>
    <property type="match status" value="1"/>
</dbReference>
<proteinExistence type="predicted"/>
<dbReference type="OrthoDB" id="9811121at2"/>
<dbReference type="Pfam" id="PF00795">
    <property type="entry name" value="CN_hydrolase"/>
    <property type="match status" value="1"/>
</dbReference>
<comment type="caution">
    <text evidence="3">The sequence shown here is derived from an EMBL/GenBank/DDBJ whole genome shotgun (WGS) entry which is preliminary data.</text>
</comment>
<reference evidence="3 4" key="1">
    <citation type="submission" date="2014-04" db="EMBL/GenBank/DDBJ databases">
        <title>Genome assembly of Hyalangium minutum DSM 14724.</title>
        <authorList>
            <person name="Sharma G."/>
            <person name="Subramanian S."/>
        </authorList>
    </citation>
    <scope>NUCLEOTIDE SEQUENCE [LARGE SCALE GENOMIC DNA]</scope>
    <source>
        <strain evidence="3 4">DSM 14724</strain>
    </source>
</reference>
<dbReference type="InterPro" id="IPR050345">
    <property type="entry name" value="Aliph_Amidase/BUP"/>
</dbReference>
<dbReference type="Proteomes" id="UP000028725">
    <property type="component" value="Unassembled WGS sequence"/>
</dbReference>
<keyword evidence="4" id="KW-1185">Reference proteome</keyword>
<accession>A0A085WJ51</accession>
<name>A0A085WJ51_9BACT</name>
<dbReference type="STRING" id="394096.DB31_8197"/>
<dbReference type="CDD" id="cd07197">
    <property type="entry name" value="nitrilase"/>
    <property type="match status" value="1"/>
</dbReference>
<keyword evidence="1" id="KW-0378">Hydrolase</keyword>
<protein>
    <recommendedName>
        <fullName evidence="2">CN hydrolase domain-containing protein</fullName>
    </recommendedName>
</protein>
<dbReference type="AlphaFoldDB" id="A0A085WJ51"/>
<evidence type="ECO:0000313" key="3">
    <source>
        <dbReference type="EMBL" id="KFE67714.1"/>
    </source>
</evidence>
<dbReference type="PROSITE" id="PS50263">
    <property type="entry name" value="CN_HYDROLASE"/>
    <property type="match status" value="1"/>
</dbReference>
<dbReference type="RefSeq" id="WP_044190572.1">
    <property type="nucleotide sequence ID" value="NZ_JMCB01000007.1"/>
</dbReference>